<accession>A0A0V1HLJ4</accession>
<keyword evidence="2" id="KW-1185">Reference proteome</keyword>
<gene>
    <name evidence="1" type="ORF">T11_10114</name>
</gene>
<protein>
    <submittedName>
        <fullName evidence="1">Uncharacterized protein</fullName>
    </submittedName>
</protein>
<dbReference type="AlphaFoldDB" id="A0A0V1HLJ4"/>
<proteinExistence type="predicted"/>
<evidence type="ECO:0000313" key="1">
    <source>
        <dbReference type="EMBL" id="KRZ11281.1"/>
    </source>
</evidence>
<feature type="non-terminal residue" evidence="1">
    <location>
        <position position="1"/>
    </location>
</feature>
<reference evidence="1 2" key="1">
    <citation type="submission" date="2015-01" db="EMBL/GenBank/DDBJ databases">
        <title>Evolution of Trichinella species and genotypes.</title>
        <authorList>
            <person name="Korhonen P.K."/>
            <person name="Edoardo P."/>
            <person name="Giuseppe L.R."/>
            <person name="Gasser R.B."/>
        </authorList>
    </citation>
    <scope>NUCLEOTIDE SEQUENCE [LARGE SCALE GENOMIC DNA]</scope>
    <source>
        <strain evidence="1">ISS1029</strain>
    </source>
</reference>
<comment type="caution">
    <text evidence="1">The sequence shown here is derived from an EMBL/GenBank/DDBJ whole genome shotgun (WGS) entry which is preliminary data.</text>
</comment>
<organism evidence="1 2">
    <name type="scientific">Trichinella zimbabwensis</name>
    <dbReference type="NCBI Taxonomy" id="268475"/>
    <lineage>
        <taxon>Eukaryota</taxon>
        <taxon>Metazoa</taxon>
        <taxon>Ecdysozoa</taxon>
        <taxon>Nematoda</taxon>
        <taxon>Enoplea</taxon>
        <taxon>Dorylaimia</taxon>
        <taxon>Trichinellida</taxon>
        <taxon>Trichinellidae</taxon>
        <taxon>Trichinella</taxon>
    </lineage>
</organism>
<dbReference type="Proteomes" id="UP000055024">
    <property type="component" value="Unassembled WGS sequence"/>
</dbReference>
<sequence>LITSSVWMKRDCSIKRNANEHMLFLIIREREADSQCAAALLALLKFLCWCPGKVRDQEAFPKISMKSECFIGSQTIVCFDF</sequence>
<evidence type="ECO:0000313" key="2">
    <source>
        <dbReference type="Proteomes" id="UP000055024"/>
    </source>
</evidence>
<dbReference type="EMBL" id="JYDP01000051">
    <property type="protein sequence ID" value="KRZ11281.1"/>
    <property type="molecule type" value="Genomic_DNA"/>
</dbReference>
<name>A0A0V1HLJ4_9BILA</name>